<dbReference type="PROSITE" id="PS51318">
    <property type="entry name" value="TAT"/>
    <property type="match status" value="1"/>
</dbReference>
<dbReference type="Proteomes" id="UP001055167">
    <property type="component" value="Unassembled WGS sequence"/>
</dbReference>
<organism evidence="2 3">
    <name type="scientific">Methylobacterium crusticola</name>
    <dbReference type="NCBI Taxonomy" id="1697972"/>
    <lineage>
        <taxon>Bacteria</taxon>
        <taxon>Pseudomonadati</taxon>
        <taxon>Pseudomonadota</taxon>
        <taxon>Alphaproteobacteria</taxon>
        <taxon>Hyphomicrobiales</taxon>
        <taxon>Methylobacteriaceae</taxon>
        <taxon>Methylobacterium</taxon>
    </lineage>
</organism>
<evidence type="ECO:0000313" key="3">
    <source>
        <dbReference type="Proteomes" id="UP001055167"/>
    </source>
</evidence>
<dbReference type="EMBL" id="BPQH01000025">
    <property type="protein sequence ID" value="GJD53101.1"/>
    <property type="molecule type" value="Genomic_DNA"/>
</dbReference>
<gene>
    <name evidence="2" type="ORF">OPKNFCMD_5872</name>
</gene>
<comment type="caution">
    <text evidence="2">The sequence shown here is derived from an EMBL/GenBank/DDBJ whole genome shotgun (WGS) entry which is preliminary data.</text>
</comment>
<dbReference type="InterPro" id="IPR006311">
    <property type="entry name" value="TAT_signal"/>
</dbReference>
<keyword evidence="1" id="KW-0732">Signal</keyword>
<dbReference type="RefSeq" id="WP_128563927.1">
    <property type="nucleotide sequence ID" value="NZ_BPQH01000025.1"/>
</dbReference>
<feature type="signal peptide" evidence="1">
    <location>
        <begin position="1"/>
        <end position="25"/>
    </location>
</feature>
<feature type="chain" id="PRO_5046023823" evidence="1">
    <location>
        <begin position="26"/>
        <end position="187"/>
    </location>
</feature>
<name>A0ABQ4R5Y6_9HYPH</name>
<keyword evidence="3" id="KW-1185">Reference proteome</keyword>
<protein>
    <submittedName>
        <fullName evidence="2">Uncharacterized protein</fullName>
    </submittedName>
</protein>
<accession>A0ABQ4R5Y6</accession>
<reference evidence="2" key="2">
    <citation type="submission" date="2021-08" db="EMBL/GenBank/DDBJ databases">
        <authorList>
            <person name="Tani A."/>
            <person name="Ola A."/>
            <person name="Ogura Y."/>
            <person name="Katsura K."/>
            <person name="Hayashi T."/>
        </authorList>
    </citation>
    <scope>NUCLEOTIDE SEQUENCE</scope>
    <source>
        <strain evidence="2">KCTC 52305</strain>
    </source>
</reference>
<proteinExistence type="predicted"/>
<evidence type="ECO:0000313" key="2">
    <source>
        <dbReference type="EMBL" id="GJD53101.1"/>
    </source>
</evidence>
<evidence type="ECO:0000256" key="1">
    <source>
        <dbReference type="SAM" id="SignalP"/>
    </source>
</evidence>
<sequence>MVARLPSRRLALAAAVLAAGGALGAARLVGRAPDAGPAASAPVWTETAWPFPLDPWGAGKAYRCRADHCGARVTLYLRAKLGFCGCATTLDDDDVARVSDLDLVAPERAALGPGRAVAVRTMTGRSRRYALGAGAGSALAMAFHERCDTVVATAVLDGDEPGRQEEVVLEFLGGATVLRWAEATLGL</sequence>
<reference evidence="2" key="1">
    <citation type="journal article" date="2021" name="Front. Microbiol.">
        <title>Comprehensive Comparative Genomics and Phenotyping of Methylobacterium Species.</title>
        <authorList>
            <person name="Alessa O."/>
            <person name="Ogura Y."/>
            <person name="Fujitani Y."/>
            <person name="Takami H."/>
            <person name="Hayashi T."/>
            <person name="Sahin N."/>
            <person name="Tani A."/>
        </authorList>
    </citation>
    <scope>NUCLEOTIDE SEQUENCE</scope>
    <source>
        <strain evidence="2">KCTC 52305</strain>
    </source>
</reference>